<evidence type="ECO:0000256" key="4">
    <source>
        <dbReference type="ARBA" id="ARBA00022448"/>
    </source>
</evidence>
<feature type="region of interest" description="Disordered" evidence="18">
    <location>
        <begin position="696"/>
        <end position="715"/>
    </location>
</feature>
<keyword evidence="4" id="KW-0813">Transport</keyword>
<evidence type="ECO:0000256" key="6">
    <source>
        <dbReference type="ARBA" id="ARBA00022787"/>
    </source>
</evidence>
<feature type="region of interest" description="Disordered" evidence="18">
    <location>
        <begin position="472"/>
        <end position="493"/>
    </location>
</feature>
<comment type="similarity">
    <text evidence="2">Belongs to the Tom20 family.</text>
</comment>
<dbReference type="GO" id="GO:0006605">
    <property type="term" value="P:protein targeting"/>
    <property type="evidence" value="ECO:0007669"/>
    <property type="project" value="InterPro"/>
</dbReference>
<dbReference type="InterPro" id="IPR046341">
    <property type="entry name" value="SET_dom_sf"/>
</dbReference>
<keyword evidence="8" id="KW-0689">Ribosomal protein</keyword>
<dbReference type="InterPro" id="IPR001706">
    <property type="entry name" value="Ribosomal_bL35"/>
</dbReference>
<dbReference type="GO" id="GO:1990904">
    <property type="term" value="C:ribonucleoprotein complex"/>
    <property type="evidence" value="ECO:0007669"/>
    <property type="project" value="UniProtKB-KW"/>
</dbReference>
<keyword evidence="12" id="KW-0687">Ribonucleoprotein</keyword>
<dbReference type="Pfam" id="PF00856">
    <property type="entry name" value="SET"/>
    <property type="match status" value="1"/>
</dbReference>
<dbReference type="SUPFAM" id="SSF47157">
    <property type="entry name" value="Mitochondrial import receptor subunit Tom20"/>
    <property type="match status" value="1"/>
</dbReference>
<dbReference type="GO" id="GO:0006412">
    <property type="term" value="P:translation"/>
    <property type="evidence" value="ECO:0007669"/>
    <property type="project" value="InterPro"/>
</dbReference>
<dbReference type="GO" id="GO:0016031">
    <property type="term" value="P:tRNA import into mitochondrion"/>
    <property type="evidence" value="ECO:0007669"/>
    <property type="project" value="TreeGrafter"/>
</dbReference>
<comment type="similarity">
    <text evidence="3">Belongs to the bacterial ribosomal protein bL35 family.</text>
</comment>
<evidence type="ECO:0000256" key="1">
    <source>
        <dbReference type="ARBA" id="ARBA00004572"/>
    </source>
</evidence>
<evidence type="ECO:0000256" key="17">
    <source>
        <dbReference type="ARBA" id="ARBA00080405"/>
    </source>
</evidence>
<keyword evidence="5" id="KW-0812">Transmembrane</keyword>
<feature type="compositionally biased region" description="Basic and acidic residues" evidence="18">
    <location>
        <begin position="569"/>
        <end position="585"/>
    </location>
</feature>
<dbReference type="Proteomes" id="UP000193498">
    <property type="component" value="Unassembled WGS sequence"/>
</dbReference>
<dbReference type="HAMAP" id="MF_00514">
    <property type="entry name" value="Ribosomal_bL35"/>
    <property type="match status" value="1"/>
</dbReference>
<dbReference type="InterPro" id="IPR037229">
    <property type="entry name" value="Ribosomal_bL35_sf"/>
</dbReference>
<evidence type="ECO:0000256" key="2">
    <source>
        <dbReference type="ARBA" id="ARBA00005792"/>
    </source>
</evidence>
<feature type="compositionally biased region" description="Basic residues" evidence="18">
    <location>
        <begin position="702"/>
        <end position="711"/>
    </location>
</feature>
<dbReference type="AlphaFoldDB" id="A0A1Y1YIX1"/>
<comment type="subcellular location">
    <subcellularLocation>
        <location evidence="1">Mitochondrion outer membrane</location>
        <topology evidence="1">Single-pass membrane protein</topology>
    </subcellularLocation>
</comment>
<dbReference type="GO" id="GO:0006886">
    <property type="term" value="P:intracellular protein transport"/>
    <property type="evidence" value="ECO:0007669"/>
    <property type="project" value="InterPro"/>
</dbReference>
<dbReference type="Pfam" id="PF01632">
    <property type="entry name" value="Ribosomal_L35p"/>
    <property type="match status" value="1"/>
</dbReference>
<comment type="caution">
    <text evidence="20">The sequence shown here is derived from an EMBL/GenBank/DDBJ whole genome shotgun (WGS) entry which is preliminary data.</text>
</comment>
<keyword evidence="6" id="KW-1000">Mitochondrion outer membrane</keyword>
<organism evidence="20 21">
    <name type="scientific">Basidiobolus meristosporus CBS 931.73</name>
    <dbReference type="NCBI Taxonomy" id="1314790"/>
    <lineage>
        <taxon>Eukaryota</taxon>
        <taxon>Fungi</taxon>
        <taxon>Fungi incertae sedis</taxon>
        <taxon>Zoopagomycota</taxon>
        <taxon>Entomophthoromycotina</taxon>
        <taxon>Basidiobolomycetes</taxon>
        <taxon>Basidiobolales</taxon>
        <taxon>Basidiobolaceae</taxon>
        <taxon>Basidiobolus</taxon>
    </lineage>
</organism>
<dbReference type="FunFam" id="1.20.960.10:FF:000002">
    <property type="entry name" value="Mitochondrial import receptor subunit TOM20"/>
    <property type="match status" value="1"/>
</dbReference>
<evidence type="ECO:0000256" key="15">
    <source>
        <dbReference type="ARBA" id="ARBA00072523"/>
    </source>
</evidence>
<evidence type="ECO:0000256" key="8">
    <source>
        <dbReference type="ARBA" id="ARBA00022980"/>
    </source>
</evidence>
<dbReference type="Gene3D" id="1.10.220.160">
    <property type="match status" value="1"/>
</dbReference>
<evidence type="ECO:0000256" key="3">
    <source>
        <dbReference type="ARBA" id="ARBA00006598"/>
    </source>
</evidence>
<feature type="compositionally biased region" description="Basic and acidic residues" evidence="18">
    <location>
        <begin position="474"/>
        <end position="485"/>
    </location>
</feature>
<dbReference type="SUPFAM" id="SSF82199">
    <property type="entry name" value="SET domain"/>
    <property type="match status" value="1"/>
</dbReference>
<dbReference type="OrthoDB" id="2154253at2759"/>
<dbReference type="PANTHER" id="PTHR12430:SF0">
    <property type="entry name" value="TRANSLOCASE OF OUTER MITOCHONDRIAL MEMBRANE 20"/>
    <property type="match status" value="1"/>
</dbReference>
<dbReference type="Gene3D" id="2.170.270.10">
    <property type="entry name" value="SET domain"/>
    <property type="match status" value="1"/>
</dbReference>
<name>A0A1Y1YIX1_9FUNG</name>
<accession>A0A1Y1YIX1</accession>
<dbReference type="NCBIfam" id="TIGR00001">
    <property type="entry name" value="rpmI_bact"/>
    <property type="match status" value="1"/>
</dbReference>
<proteinExistence type="inferred from homology"/>
<dbReference type="PANTHER" id="PTHR12430">
    <property type="entry name" value="MITOCHONDRIAL IMPORT RECEPTOR SUBUNIT TOM20"/>
    <property type="match status" value="1"/>
</dbReference>
<feature type="region of interest" description="Disordered" evidence="18">
    <location>
        <begin position="552"/>
        <end position="589"/>
    </location>
</feature>
<dbReference type="PROSITE" id="PS50280">
    <property type="entry name" value="SET"/>
    <property type="match status" value="1"/>
</dbReference>
<dbReference type="GO" id="GO:0005742">
    <property type="term" value="C:mitochondrial outer membrane translocase complex"/>
    <property type="evidence" value="ECO:0007669"/>
    <property type="project" value="InterPro"/>
</dbReference>
<evidence type="ECO:0000259" key="19">
    <source>
        <dbReference type="PROSITE" id="PS50280"/>
    </source>
</evidence>
<evidence type="ECO:0000256" key="10">
    <source>
        <dbReference type="ARBA" id="ARBA00023128"/>
    </source>
</evidence>
<dbReference type="InterPro" id="IPR023392">
    <property type="entry name" value="Tom20_dom_sf"/>
</dbReference>
<evidence type="ECO:0000313" key="21">
    <source>
        <dbReference type="Proteomes" id="UP000193498"/>
    </source>
</evidence>
<dbReference type="GO" id="GO:0008320">
    <property type="term" value="F:protein transmembrane transporter activity"/>
    <property type="evidence" value="ECO:0007669"/>
    <property type="project" value="TreeGrafter"/>
</dbReference>
<dbReference type="EMBL" id="MCFE01000122">
    <property type="protein sequence ID" value="ORX97977.1"/>
    <property type="molecule type" value="Genomic_DNA"/>
</dbReference>
<dbReference type="SUPFAM" id="SSF143034">
    <property type="entry name" value="L35p-like"/>
    <property type="match status" value="1"/>
</dbReference>
<dbReference type="GO" id="GO:0030943">
    <property type="term" value="F:mitochondrion targeting sequence binding"/>
    <property type="evidence" value="ECO:0007669"/>
    <property type="project" value="TreeGrafter"/>
</dbReference>
<evidence type="ECO:0000256" key="11">
    <source>
        <dbReference type="ARBA" id="ARBA00023136"/>
    </source>
</evidence>
<keyword evidence="21" id="KW-1185">Reference proteome</keyword>
<dbReference type="GO" id="GO:0030150">
    <property type="term" value="P:protein import into mitochondrial matrix"/>
    <property type="evidence" value="ECO:0007669"/>
    <property type="project" value="TreeGrafter"/>
</dbReference>
<evidence type="ECO:0000256" key="16">
    <source>
        <dbReference type="ARBA" id="ARBA00073975"/>
    </source>
</evidence>
<feature type="domain" description="SET" evidence="19">
    <location>
        <begin position="123"/>
        <end position="412"/>
    </location>
</feature>
<keyword evidence="9" id="KW-1133">Transmembrane helix</keyword>
<reference evidence="20 21" key="1">
    <citation type="submission" date="2016-07" db="EMBL/GenBank/DDBJ databases">
        <title>Pervasive Adenine N6-methylation of Active Genes in Fungi.</title>
        <authorList>
            <consortium name="DOE Joint Genome Institute"/>
            <person name="Mondo S.J."/>
            <person name="Dannebaum R.O."/>
            <person name="Kuo R.C."/>
            <person name="Labutti K."/>
            <person name="Haridas S."/>
            <person name="Kuo A."/>
            <person name="Salamov A."/>
            <person name="Ahrendt S.R."/>
            <person name="Lipzen A."/>
            <person name="Sullivan W."/>
            <person name="Andreopoulos W.B."/>
            <person name="Clum A."/>
            <person name="Lindquist E."/>
            <person name="Daum C."/>
            <person name="Ramamoorthy G.K."/>
            <person name="Gryganskyi A."/>
            <person name="Culley D."/>
            <person name="Magnuson J.K."/>
            <person name="James T.Y."/>
            <person name="O'Malley M.A."/>
            <person name="Stajich J.E."/>
            <person name="Spatafora J.W."/>
            <person name="Visel A."/>
            <person name="Grigoriev I.V."/>
        </authorList>
    </citation>
    <scope>NUCLEOTIDE SEQUENCE [LARGE SCALE GENOMIC DNA]</scope>
    <source>
        <strain evidence="20 21">CBS 931.73</strain>
    </source>
</reference>
<keyword evidence="10" id="KW-0496">Mitochondrion</keyword>
<dbReference type="Gene3D" id="4.10.410.60">
    <property type="match status" value="1"/>
</dbReference>
<dbReference type="STRING" id="1314790.A0A1Y1YIX1"/>
<dbReference type="InterPro" id="IPR001214">
    <property type="entry name" value="SET_dom"/>
</dbReference>
<evidence type="ECO:0000256" key="9">
    <source>
        <dbReference type="ARBA" id="ARBA00022989"/>
    </source>
</evidence>
<dbReference type="PRINTS" id="PR00351">
    <property type="entry name" value="OM20RECEPTOR"/>
</dbReference>
<dbReference type="GO" id="GO:0005840">
    <property type="term" value="C:ribosome"/>
    <property type="evidence" value="ECO:0007669"/>
    <property type="project" value="UniProtKB-KW"/>
</dbReference>
<evidence type="ECO:0000256" key="18">
    <source>
        <dbReference type="SAM" id="MobiDB-lite"/>
    </source>
</evidence>
<keyword evidence="7" id="KW-0653">Protein transport</keyword>
<dbReference type="InterPro" id="IPR002056">
    <property type="entry name" value="MAS20"/>
</dbReference>
<evidence type="ECO:0000256" key="7">
    <source>
        <dbReference type="ARBA" id="ARBA00022927"/>
    </source>
</evidence>
<dbReference type="CDD" id="cd20071">
    <property type="entry name" value="SET_SMYD"/>
    <property type="match status" value="1"/>
</dbReference>
<dbReference type="GO" id="GO:0003735">
    <property type="term" value="F:structural constituent of ribosome"/>
    <property type="evidence" value="ECO:0007669"/>
    <property type="project" value="InterPro"/>
</dbReference>
<keyword evidence="11" id="KW-0472">Membrane</keyword>
<evidence type="ECO:0000256" key="12">
    <source>
        <dbReference type="ARBA" id="ARBA00023274"/>
    </source>
</evidence>
<dbReference type="Pfam" id="PF02064">
    <property type="entry name" value="MAS20"/>
    <property type="match status" value="1"/>
</dbReference>
<evidence type="ECO:0000256" key="14">
    <source>
        <dbReference type="ARBA" id="ARBA00068548"/>
    </source>
</evidence>
<gene>
    <name evidence="20" type="ORF">K493DRAFT_349643</name>
</gene>
<evidence type="ECO:0000313" key="20">
    <source>
        <dbReference type="EMBL" id="ORX97977.1"/>
    </source>
</evidence>
<protein>
    <recommendedName>
        <fullName evidence="15">Large ribosomal subunit protein bL35c</fullName>
    </recommendedName>
    <alternativeName>
        <fullName evidence="13">Mitochondrial 20 kDa outer membrane protein</fullName>
    </alternativeName>
    <alternativeName>
        <fullName evidence="17">Translocase of outer membrane 20 kDa subunit</fullName>
    </alternativeName>
    <alternativeName>
        <fullName evidence="14 16">mitochondrial import receptor subunit TOM20</fullName>
    </alternativeName>
</protein>
<evidence type="ECO:0000256" key="13">
    <source>
        <dbReference type="ARBA" id="ARBA00042705"/>
    </source>
</evidence>
<evidence type="ECO:0000256" key="5">
    <source>
        <dbReference type="ARBA" id="ARBA00022692"/>
    </source>
</evidence>
<dbReference type="FunFam" id="4.10.410.60:FF:000001">
    <property type="entry name" value="50S ribosomal protein L35"/>
    <property type="match status" value="1"/>
</dbReference>
<dbReference type="InParanoid" id="A0A1Y1YIX1"/>
<dbReference type="Gene3D" id="1.20.960.10">
    <property type="entry name" value="Mitochondrial outer membrane translocase complex, subunit Tom20 domain"/>
    <property type="match status" value="1"/>
</dbReference>
<sequence length="728" mass="81654">MKSSTAAWIAAGLVVATGVGYAVYFDQKRRNDPKFRKQLSIRARRRLIKPRRLLRRIWLSQAAQKIADCLAKVASEPLPITPEEKEQYFMTQVGKGEQLAAVGEQGYDEAAVCFFKALKVYPSPIELVMIYQKTVPEPVFNLVMGMMSLELKQKQEKFYEVFPPKGSNVELKELIETVEEGKKIAKRISPLPRISLRVRPSTPKSLMLLLSSLPLKKVAFTDHHQALCTGNTSDPDSKAEEFFKLSKENKIPIMIAKYLTHMVYEENQKLAAGVEDEYSAWDHLERLKYLEIVPTEKEEQELQATRDLLSTKVPGMEEFLNDERFLLLKGKMMYNAIGITSQDEEAVNDGDNFARSDRQGHVIGAGLYKISSYANHTCEPNARVTFPKGDRKLALVATKPLKAGDQLFITYVKIDGRKHSERKEELVKKYRLKCECDLCKNGVDPESTSEEKPSEIESLEKEIENALYAEAEPAAEKPEEPEVQEKPVVSDTTEFPAVTEAYADVVSETPVVEISEKPAEVPETKDSEFPTLTEAYPEVAEAEEPISYAEAVKEPATEESEPVPSYAEVAKEAEVEATDDKKEEASQPLSFADAVKEGVPEATEPISYADTVKEGSVRNAFSTHLKLVTSPVVQANTRLAAASAAPAPATGSFLLSVPMRFVHNYKLKTHKGTQKRWRKTGNGLFKRQQVGKRHLNTSMSPKRGRHLRKTAHSNTTQRRVLEKLMPYA</sequence>
<dbReference type="InterPro" id="IPR021137">
    <property type="entry name" value="Ribosomal_bL35-like"/>
</dbReference>